<organism evidence="9 10">
    <name type="scientific">Paenibacillus piri</name>
    <dbReference type="NCBI Taxonomy" id="2547395"/>
    <lineage>
        <taxon>Bacteria</taxon>
        <taxon>Bacillati</taxon>
        <taxon>Bacillota</taxon>
        <taxon>Bacilli</taxon>
        <taxon>Bacillales</taxon>
        <taxon>Paenibacillaceae</taxon>
        <taxon>Paenibacillus</taxon>
    </lineage>
</organism>
<protein>
    <submittedName>
        <fullName evidence="9">GAF domain-containing protein</fullName>
    </submittedName>
</protein>
<evidence type="ECO:0000313" key="9">
    <source>
        <dbReference type="EMBL" id="TDF99626.1"/>
    </source>
</evidence>
<dbReference type="InterPro" id="IPR027417">
    <property type="entry name" value="P-loop_NTPase"/>
</dbReference>
<feature type="domain" description="Histidine kinase" evidence="8">
    <location>
        <begin position="1607"/>
        <end position="1713"/>
    </location>
</feature>
<dbReference type="Gene3D" id="3.30.565.10">
    <property type="entry name" value="Histidine kinase-like ATPase, C-terminal domain"/>
    <property type="match status" value="1"/>
</dbReference>
<dbReference type="Pfam" id="PF13191">
    <property type="entry name" value="AAA_16"/>
    <property type="match status" value="1"/>
</dbReference>
<comment type="caution">
    <text evidence="9">The sequence shown here is derived from an EMBL/GenBank/DDBJ whole genome shotgun (WGS) entry which is preliminary data.</text>
</comment>
<dbReference type="PROSITE" id="PS50011">
    <property type="entry name" value="PROTEIN_KINASE_DOM"/>
    <property type="match status" value="1"/>
</dbReference>
<keyword evidence="5" id="KW-0067">ATP-binding</keyword>
<dbReference type="InterPro" id="IPR011990">
    <property type="entry name" value="TPR-like_helical_dom_sf"/>
</dbReference>
<dbReference type="PANTHER" id="PTHR43642:SF1">
    <property type="entry name" value="HYBRID SIGNAL TRANSDUCTION HISTIDINE KINASE G"/>
    <property type="match status" value="1"/>
</dbReference>
<keyword evidence="3" id="KW-0547">Nucleotide-binding</keyword>
<proteinExistence type="predicted"/>
<sequence length="1729" mass="196905">MAYQYNEAITTGTEAAFMSLNLDDYPYIKWYENGPFTVYRGLNPAARQQGWIKKLTAEYPDPNEIQWMTTEYEQGKRLAADLPLVVKPLRIESYDSTFLLRMEPTDGQPLAFILQQGPLAVRAFLQLAVSIADLLHKLNQSNTVHFNITPHAFIVEPDLRTVKITDLNMTADCSEGMPEPDGFLLFPEGRLPYIAPELTGRMNRQADFCADMYSVGAVFYEMLTGSAPFTAADAAELVHCHLARLPAAPSDISNLIPGPVSDIVMRCLAKQPEQRYPTMFALKRELETYLEQWQENGSLDARLPASASGMLQLSDAMYGREPELLELQNAFRRASHGGRELVLISGMSGVGKTYLIQQFKKSIPARQAVYISGKFEQYNRDTPFQALKQAGRQLIHYVLTLPEYEFAQIRGRIMEAVGSNGQVLIEMHPDMVKIIGEQPPLPKLPPAETNNRFLLTLEQLLTVFNSNGKPLIVFIDDLQWADQASLRLIEKLSSNRESGHCLFIGAYREQDNGDNHPLRLGTELLERLQTTRITLKPLQPHQVEQLLKDTLQPAAGQNLGELSRLLIEKTKGNPFFTKQFIRSMYDRQLLEFDFHTGHWTWNIDVLGELYMSDNVVDLMVDKIRKLSEPVQEMLTYAACIGSAFPAGLLAQSIALPVSRIEAQLLAAAKEGLISALPVTETEGAAATYKFSHDRIHQAVYSLVAQPRIAQLHYRIGLHMLESMDESESQEQLFETTNQLNWGKELLVSERDKDRLIELNLSACRKAKATTAYDTALKYAQHALQLLGHNCWSRQYDRAFAVHLELAELEYLCGRFDDAQRSFSLLLKQSRSKLEQADVYNLMIILYTNLGLHEEALRIGLEGLRMLGMPIRSRVSRISMIRDIAAAKWDMMFRHPEELYELPQMEHRDHRAVMKLMVNLIPPAYFVHTELYISLMLKMFRYSLRHGNSEGSALSYSTYGVISSSIFGKLDDGLRYGRLALRLSDSFDYLPIKSKVYFGHGAFTNNLQYHIEYHIGYLRRAYQIGIEAGDLVYAGYSIAFSFFLRLFKGDALSDIYEESEAYRPFIIRSQDKDTIYILMVLQRFMLFMKEAPLEPQPHNDRANPFFDPDELSTLQSLSNKATIHTYYSLQLLAFYLLEQWEEAKAMMEEAENSLTFVFGLLHVHLYYFISSLIMTALYKDAGKAEQKRYRSRLRKYLKFFNKWSRHSSDNFLHLKLLLEAEVSRIFGRRTRAAELYDEAIACAGKQRFIQYEAMANECAASFYMQNGKPKIAKAYLQEAVSLYGQWGATCKTIQLEERHPFLIGRSAPGQVAIDISTVTKASQVLSSEAVFQKLLESFMQIVIENAGAEKGLLMLMRDNRLYIEAEKMPGHPFIALHSVRLDDYRHAPITAIQYAARTGETVLLHDAALSEQFGQDAFIQRRRLKSLLILPIMKLGQLVGLLYLENNLSSHVFQEQRLDTLKLLAAEIAVTIENSKLHSNLEYKDYKLQLLEEQEKNIRLQLDEKERWVQSSEATMLNIRKSQHELINNVQTVHALLMMNKYDMAKDYISVWCKEIVQQSVVNSVQFPVLGVVLNNIGLSCISRKIDLQVAGKLDCAFDRLTLPISYFSSIVSNLLKNAVEAIPQEDPLRTIRLTIEEDEQSYTLSVFNSGSFIEEQHRHRLFDKGFSTKPDSTNSGLGLHIAQNYLHHYGGSIDCQSIQDSGTTFTVHFMKKQTVSGAESAPIEPDIES</sequence>
<evidence type="ECO:0000313" key="10">
    <source>
        <dbReference type="Proteomes" id="UP000295636"/>
    </source>
</evidence>
<dbReference type="InterPro" id="IPR036890">
    <property type="entry name" value="HATPase_C_sf"/>
</dbReference>
<dbReference type="InterPro" id="IPR011009">
    <property type="entry name" value="Kinase-like_dom_sf"/>
</dbReference>
<dbReference type="SUPFAM" id="SSF52540">
    <property type="entry name" value="P-loop containing nucleoside triphosphate hydrolases"/>
    <property type="match status" value="1"/>
</dbReference>
<dbReference type="SMART" id="SM00387">
    <property type="entry name" value="HATPase_c"/>
    <property type="match status" value="1"/>
</dbReference>
<dbReference type="Gene3D" id="3.30.450.40">
    <property type="match status" value="1"/>
</dbReference>
<dbReference type="SMART" id="SM00220">
    <property type="entry name" value="S_TKc"/>
    <property type="match status" value="1"/>
</dbReference>
<dbReference type="EMBL" id="SMRT01000002">
    <property type="protein sequence ID" value="TDF99626.1"/>
    <property type="molecule type" value="Genomic_DNA"/>
</dbReference>
<dbReference type="InterPro" id="IPR005467">
    <property type="entry name" value="His_kinase_dom"/>
</dbReference>
<dbReference type="Gene3D" id="1.10.510.10">
    <property type="entry name" value="Transferase(Phosphotransferase) domain 1"/>
    <property type="match status" value="1"/>
</dbReference>
<evidence type="ECO:0000256" key="6">
    <source>
        <dbReference type="ARBA" id="ARBA00023012"/>
    </source>
</evidence>
<dbReference type="Pfam" id="PF02518">
    <property type="entry name" value="HATPase_c"/>
    <property type="match status" value="1"/>
</dbReference>
<dbReference type="InterPro" id="IPR041664">
    <property type="entry name" value="AAA_16"/>
</dbReference>
<dbReference type="PANTHER" id="PTHR43642">
    <property type="entry name" value="HYBRID SIGNAL TRANSDUCTION HISTIDINE KINASE G"/>
    <property type="match status" value="1"/>
</dbReference>
<keyword evidence="1" id="KW-0597">Phosphoprotein</keyword>
<keyword evidence="4" id="KW-0418">Kinase</keyword>
<dbReference type="SUPFAM" id="SSF55781">
    <property type="entry name" value="GAF domain-like"/>
    <property type="match status" value="1"/>
</dbReference>
<dbReference type="SUPFAM" id="SSF56112">
    <property type="entry name" value="Protein kinase-like (PK-like)"/>
    <property type="match status" value="1"/>
</dbReference>
<gene>
    <name evidence="9" type="ORF">E1757_07275</name>
</gene>
<dbReference type="SMART" id="SM00065">
    <property type="entry name" value="GAF"/>
    <property type="match status" value="1"/>
</dbReference>
<dbReference type="Gene3D" id="1.25.40.10">
    <property type="entry name" value="Tetratricopeptide repeat domain"/>
    <property type="match status" value="1"/>
</dbReference>
<dbReference type="InterPro" id="IPR029016">
    <property type="entry name" value="GAF-like_dom_sf"/>
</dbReference>
<dbReference type="SUPFAM" id="SSF55890">
    <property type="entry name" value="Sporulation response regulatory protein Spo0B"/>
    <property type="match status" value="1"/>
</dbReference>
<evidence type="ECO:0000256" key="1">
    <source>
        <dbReference type="ARBA" id="ARBA00022553"/>
    </source>
</evidence>
<name>A0A4R5KV58_9BACL</name>
<feature type="domain" description="Protein kinase" evidence="7">
    <location>
        <begin position="3"/>
        <end position="290"/>
    </location>
</feature>
<evidence type="ECO:0000256" key="2">
    <source>
        <dbReference type="ARBA" id="ARBA00022679"/>
    </source>
</evidence>
<dbReference type="InterPro" id="IPR003018">
    <property type="entry name" value="GAF"/>
</dbReference>
<dbReference type="Pfam" id="PF00069">
    <property type="entry name" value="Pkinase"/>
    <property type="match status" value="1"/>
</dbReference>
<dbReference type="InterPro" id="IPR053159">
    <property type="entry name" value="Hybrid_Histidine_Kinase"/>
</dbReference>
<dbReference type="PROSITE" id="PS50109">
    <property type="entry name" value="HIS_KIN"/>
    <property type="match status" value="1"/>
</dbReference>
<evidence type="ECO:0000256" key="5">
    <source>
        <dbReference type="ARBA" id="ARBA00022840"/>
    </source>
</evidence>
<dbReference type="Proteomes" id="UP000295636">
    <property type="component" value="Unassembled WGS sequence"/>
</dbReference>
<dbReference type="SUPFAM" id="SSF55874">
    <property type="entry name" value="ATPase domain of HSP90 chaperone/DNA topoisomerase II/histidine kinase"/>
    <property type="match status" value="1"/>
</dbReference>
<keyword evidence="10" id="KW-1185">Reference proteome</keyword>
<dbReference type="GO" id="GO:0000155">
    <property type="term" value="F:phosphorelay sensor kinase activity"/>
    <property type="evidence" value="ECO:0007669"/>
    <property type="project" value="InterPro"/>
</dbReference>
<keyword evidence="2" id="KW-0808">Transferase</keyword>
<dbReference type="Pfam" id="PF01590">
    <property type="entry name" value="GAF"/>
    <property type="match status" value="1"/>
</dbReference>
<evidence type="ECO:0000259" key="7">
    <source>
        <dbReference type="PROSITE" id="PS50011"/>
    </source>
</evidence>
<dbReference type="InterPro" id="IPR016120">
    <property type="entry name" value="Sig_transdc_His_kin_SpoOB"/>
</dbReference>
<dbReference type="Gene3D" id="1.10.287.130">
    <property type="match status" value="1"/>
</dbReference>
<dbReference type="OrthoDB" id="9801841at2"/>
<evidence type="ECO:0000259" key="8">
    <source>
        <dbReference type="PROSITE" id="PS50109"/>
    </source>
</evidence>
<dbReference type="Gene3D" id="3.40.50.300">
    <property type="entry name" value="P-loop containing nucleotide triphosphate hydrolases"/>
    <property type="match status" value="1"/>
</dbReference>
<accession>A0A4R5KV58</accession>
<dbReference type="InterPro" id="IPR003594">
    <property type="entry name" value="HATPase_dom"/>
</dbReference>
<evidence type="ECO:0000256" key="3">
    <source>
        <dbReference type="ARBA" id="ARBA00022741"/>
    </source>
</evidence>
<dbReference type="SUPFAM" id="SSF48452">
    <property type="entry name" value="TPR-like"/>
    <property type="match status" value="1"/>
</dbReference>
<dbReference type="GO" id="GO:0005524">
    <property type="term" value="F:ATP binding"/>
    <property type="evidence" value="ECO:0007669"/>
    <property type="project" value="UniProtKB-KW"/>
</dbReference>
<reference evidence="9 10" key="1">
    <citation type="submission" date="2019-03" db="EMBL/GenBank/DDBJ databases">
        <title>This is whole genome sequence of Paenibacillus sp MS74 strain.</title>
        <authorList>
            <person name="Trinh H.N."/>
        </authorList>
    </citation>
    <scope>NUCLEOTIDE SEQUENCE [LARGE SCALE GENOMIC DNA]</scope>
    <source>
        <strain evidence="9 10">MS74</strain>
    </source>
</reference>
<keyword evidence="6" id="KW-0902">Two-component regulatory system</keyword>
<dbReference type="InterPro" id="IPR000719">
    <property type="entry name" value="Prot_kinase_dom"/>
</dbReference>
<evidence type="ECO:0000256" key="4">
    <source>
        <dbReference type="ARBA" id="ARBA00022777"/>
    </source>
</evidence>